<dbReference type="SUPFAM" id="SSF49785">
    <property type="entry name" value="Galactose-binding domain-like"/>
    <property type="match status" value="1"/>
</dbReference>
<proteinExistence type="predicted"/>
<keyword evidence="3" id="KW-1185">Reference proteome</keyword>
<dbReference type="Proteomes" id="UP001497453">
    <property type="component" value="Chromosome 1"/>
</dbReference>
<sequence length="149" mass="16774">MSTELQSLLSVDATIKVSSTLDKSVGKKFLTDGSPETCWTSQQGTPQYIQISFDKPVVPKRISITFQGGFVGTRCSVEVPSKSADGGKVEWEPWTSIYPEDVNRMQTFEFSNEERVKDGIQRLRLVFQESSDFFGRITVYDLQLYGNVV</sequence>
<organism evidence="2 3">
    <name type="scientific">Somion occarium</name>
    <dbReference type="NCBI Taxonomy" id="3059160"/>
    <lineage>
        <taxon>Eukaryota</taxon>
        <taxon>Fungi</taxon>
        <taxon>Dikarya</taxon>
        <taxon>Basidiomycota</taxon>
        <taxon>Agaricomycotina</taxon>
        <taxon>Agaricomycetes</taxon>
        <taxon>Polyporales</taxon>
        <taxon>Cerrenaceae</taxon>
        <taxon>Somion</taxon>
    </lineage>
</organism>
<evidence type="ECO:0000259" key="1">
    <source>
        <dbReference type="Pfam" id="PF07738"/>
    </source>
</evidence>
<feature type="domain" description="SUN" evidence="1">
    <location>
        <begin position="31"/>
        <end position="147"/>
    </location>
</feature>
<evidence type="ECO:0000313" key="2">
    <source>
        <dbReference type="EMBL" id="CAL1694609.1"/>
    </source>
</evidence>
<evidence type="ECO:0000313" key="3">
    <source>
        <dbReference type="Proteomes" id="UP001497453"/>
    </source>
</evidence>
<protein>
    <recommendedName>
        <fullName evidence="1">SUN domain-containing protein</fullName>
    </recommendedName>
</protein>
<name>A0ABP1CIT8_9APHY</name>
<gene>
    <name evidence="2" type="ORF">GFSPODELE1_LOCUS391</name>
</gene>
<reference evidence="3" key="1">
    <citation type="submission" date="2024-04" db="EMBL/GenBank/DDBJ databases">
        <authorList>
            <person name="Shaw F."/>
            <person name="Minotto A."/>
        </authorList>
    </citation>
    <scope>NUCLEOTIDE SEQUENCE [LARGE SCALE GENOMIC DNA]</scope>
</reference>
<dbReference type="EMBL" id="OZ037944">
    <property type="protein sequence ID" value="CAL1694609.1"/>
    <property type="molecule type" value="Genomic_DNA"/>
</dbReference>
<dbReference type="Gene3D" id="2.60.120.260">
    <property type="entry name" value="Galactose-binding domain-like"/>
    <property type="match status" value="1"/>
</dbReference>
<dbReference type="InterPro" id="IPR008979">
    <property type="entry name" value="Galactose-bd-like_sf"/>
</dbReference>
<dbReference type="Pfam" id="PF07738">
    <property type="entry name" value="Sad1_UNC"/>
    <property type="match status" value="1"/>
</dbReference>
<dbReference type="InterPro" id="IPR012919">
    <property type="entry name" value="SUN_dom"/>
</dbReference>
<accession>A0ABP1CIT8</accession>